<protein>
    <submittedName>
        <fullName evidence="4">Signal transduction histidine kinase</fullName>
    </submittedName>
</protein>
<gene>
    <name evidence="4" type="ORF">BDV38DRAFT_288399</name>
</gene>
<dbReference type="InterPro" id="IPR045871">
    <property type="entry name" value="AHP1-5/YPD1"/>
</dbReference>
<dbReference type="GeneID" id="43645238"/>
<evidence type="ECO:0000259" key="3">
    <source>
        <dbReference type="PROSITE" id="PS50894"/>
    </source>
</evidence>
<dbReference type="EMBL" id="ML743650">
    <property type="protein sequence ID" value="KAE8131746.1"/>
    <property type="molecule type" value="Genomic_DNA"/>
</dbReference>
<feature type="region of interest" description="Disordered" evidence="2">
    <location>
        <begin position="110"/>
        <end position="130"/>
    </location>
</feature>
<keyword evidence="4" id="KW-0418">Kinase</keyword>
<evidence type="ECO:0000313" key="5">
    <source>
        <dbReference type="Proteomes" id="UP000325672"/>
    </source>
</evidence>
<keyword evidence="4" id="KW-0808">Transferase</keyword>
<dbReference type="Pfam" id="PF01627">
    <property type="entry name" value="Hpt"/>
    <property type="match status" value="1"/>
</dbReference>
<dbReference type="InterPro" id="IPR036641">
    <property type="entry name" value="HPT_dom_sf"/>
</dbReference>
<dbReference type="GO" id="GO:0009927">
    <property type="term" value="F:histidine phosphotransfer kinase activity"/>
    <property type="evidence" value="ECO:0007669"/>
    <property type="project" value="InterPro"/>
</dbReference>
<feature type="compositionally biased region" description="Basic and acidic residues" evidence="2">
    <location>
        <begin position="114"/>
        <end position="130"/>
    </location>
</feature>
<reference evidence="4 5" key="1">
    <citation type="submission" date="2019-04" db="EMBL/GenBank/DDBJ databases">
        <title>Friends and foes A comparative genomics study of 23 Aspergillus species from section Flavi.</title>
        <authorList>
            <consortium name="DOE Joint Genome Institute"/>
            <person name="Kjaerbolling I."/>
            <person name="Vesth T."/>
            <person name="Frisvad J.C."/>
            <person name="Nybo J.L."/>
            <person name="Theobald S."/>
            <person name="Kildgaard S."/>
            <person name="Isbrandt T."/>
            <person name="Kuo A."/>
            <person name="Sato A."/>
            <person name="Lyhne E.K."/>
            <person name="Kogle M.E."/>
            <person name="Wiebenga A."/>
            <person name="Kun R.S."/>
            <person name="Lubbers R.J."/>
            <person name="Makela M.R."/>
            <person name="Barry K."/>
            <person name="Chovatia M."/>
            <person name="Clum A."/>
            <person name="Daum C."/>
            <person name="Haridas S."/>
            <person name="He G."/>
            <person name="LaButti K."/>
            <person name="Lipzen A."/>
            <person name="Mondo S."/>
            <person name="Riley R."/>
            <person name="Salamov A."/>
            <person name="Simmons B.A."/>
            <person name="Magnuson J.K."/>
            <person name="Henrissat B."/>
            <person name="Mortensen U.H."/>
            <person name="Larsen T.O."/>
            <person name="Devries R.P."/>
            <person name="Grigoriev I.V."/>
            <person name="Machida M."/>
            <person name="Baker S.E."/>
            <person name="Andersen M.R."/>
        </authorList>
    </citation>
    <scope>NUCLEOTIDE SEQUENCE [LARGE SCALE GENOMIC DNA]</scope>
    <source>
        <strain evidence="4 5">CBS 117625</strain>
    </source>
</reference>
<dbReference type="FunFam" id="1.20.120.160:FF:000007">
    <property type="entry name" value="Multistep phosphorelay regulator 1"/>
    <property type="match status" value="1"/>
</dbReference>
<dbReference type="GO" id="GO:0043424">
    <property type="term" value="F:protein histidine kinase binding"/>
    <property type="evidence" value="ECO:0007669"/>
    <property type="project" value="InterPro"/>
</dbReference>
<evidence type="ECO:0000313" key="4">
    <source>
        <dbReference type="EMBL" id="KAE8131746.1"/>
    </source>
</evidence>
<feature type="domain" description="HPt" evidence="3">
    <location>
        <begin position="48"/>
        <end position="146"/>
    </location>
</feature>
<dbReference type="PANTHER" id="PTHR28242:SF52">
    <property type="entry name" value="PHOSPHORELAY INTERMEDIATE PROTEIN YPD1"/>
    <property type="match status" value="1"/>
</dbReference>
<dbReference type="SUPFAM" id="SSF47226">
    <property type="entry name" value="Histidine-containing phosphotransfer domain, HPT domain"/>
    <property type="match status" value="1"/>
</dbReference>
<dbReference type="OrthoDB" id="1673781at2759"/>
<dbReference type="GO" id="GO:0000160">
    <property type="term" value="P:phosphorelay signal transduction system"/>
    <property type="evidence" value="ECO:0007669"/>
    <property type="project" value="InterPro"/>
</dbReference>
<accession>A0A5N6SAJ1</accession>
<keyword evidence="5" id="KW-1185">Reference proteome</keyword>
<dbReference type="GO" id="GO:0005737">
    <property type="term" value="C:cytoplasm"/>
    <property type="evidence" value="ECO:0007669"/>
    <property type="project" value="TreeGrafter"/>
</dbReference>
<dbReference type="AlphaFoldDB" id="A0A5N6SAJ1"/>
<dbReference type="CDD" id="cd00088">
    <property type="entry name" value="HPT"/>
    <property type="match status" value="1"/>
</dbReference>
<organism evidence="4 5">
    <name type="scientific">Aspergillus pseudotamarii</name>
    <dbReference type="NCBI Taxonomy" id="132259"/>
    <lineage>
        <taxon>Eukaryota</taxon>
        <taxon>Fungi</taxon>
        <taxon>Dikarya</taxon>
        <taxon>Ascomycota</taxon>
        <taxon>Pezizomycotina</taxon>
        <taxon>Eurotiomycetes</taxon>
        <taxon>Eurotiomycetidae</taxon>
        <taxon>Eurotiales</taxon>
        <taxon>Aspergillaceae</taxon>
        <taxon>Aspergillus</taxon>
        <taxon>Aspergillus subgen. Circumdati</taxon>
    </lineage>
</organism>
<dbReference type="Gene3D" id="1.20.120.160">
    <property type="entry name" value="HPT domain"/>
    <property type="match status" value="1"/>
</dbReference>
<dbReference type="InterPro" id="IPR008207">
    <property type="entry name" value="Sig_transdc_His_kin_Hpt_dom"/>
</dbReference>
<feature type="region of interest" description="Disordered" evidence="2">
    <location>
        <begin position="1"/>
        <end position="28"/>
    </location>
</feature>
<dbReference type="RefSeq" id="XP_031907809.1">
    <property type="nucleotide sequence ID" value="XM_032061028.1"/>
</dbReference>
<sequence length="167" mass="18837">MAPTTTSKTQSVQTPPKTEGPPKLSDMTDIIDQNTFEQILEMDDEDEDRDFSKGIVFGFFDQAEQTFEKMETALEEKNLNDLSSLGHFLKGSSATLGLTKVKDACEKIQNLGGGKDETGTNKESKEDSLDKIEKTLSQCKADYKEVEKFLRRFYDEEGDNDKKNDDK</sequence>
<evidence type="ECO:0000256" key="1">
    <source>
        <dbReference type="PROSITE-ProRule" id="PRU00110"/>
    </source>
</evidence>
<dbReference type="PROSITE" id="PS50894">
    <property type="entry name" value="HPT"/>
    <property type="match status" value="1"/>
</dbReference>
<dbReference type="SMART" id="SM00073">
    <property type="entry name" value="HPT"/>
    <property type="match status" value="1"/>
</dbReference>
<dbReference type="PANTHER" id="PTHR28242">
    <property type="entry name" value="PHOSPHORELAY INTERMEDIATE PROTEIN YPD1"/>
    <property type="match status" value="1"/>
</dbReference>
<dbReference type="GO" id="GO:0005634">
    <property type="term" value="C:nucleus"/>
    <property type="evidence" value="ECO:0007669"/>
    <property type="project" value="TreeGrafter"/>
</dbReference>
<keyword evidence="1" id="KW-0597">Phosphoprotein</keyword>
<evidence type="ECO:0000256" key="2">
    <source>
        <dbReference type="SAM" id="MobiDB-lite"/>
    </source>
</evidence>
<dbReference type="Proteomes" id="UP000325672">
    <property type="component" value="Unassembled WGS sequence"/>
</dbReference>
<feature type="compositionally biased region" description="Polar residues" evidence="2">
    <location>
        <begin position="1"/>
        <end position="16"/>
    </location>
</feature>
<proteinExistence type="predicted"/>
<feature type="modified residue" description="Phosphohistidine" evidence="1">
    <location>
        <position position="87"/>
    </location>
</feature>
<name>A0A5N6SAJ1_ASPPS</name>